<dbReference type="EMBL" id="CAUYUJ010016635">
    <property type="protein sequence ID" value="CAK0867365.1"/>
    <property type="molecule type" value="Genomic_DNA"/>
</dbReference>
<sequence length="106" mass="10900">MHAISPPPPPPTSSITSTGRQWSELGPVCLLARACGLASARVPVVLTDGLEVEPILSAFLVGILALLILDQGVCLHANLAVTVALSLPPANAPGWIFQNRQAGASD</sequence>
<evidence type="ECO:0000313" key="2">
    <source>
        <dbReference type="Proteomes" id="UP001189429"/>
    </source>
</evidence>
<proteinExistence type="predicted"/>
<keyword evidence="2" id="KW-1185">Reference proteome</keyword>
<organism evidence="1 2">
    <name type="scientific">Prorocentrum cordatum</name>
    <dbReference type="NCBI Taxonomy" id="2364126"/>
    <lineage>
        <taxon>Eukaryota</taxon>
        <taxon>Sar</taxon>
        <taxon>Alveolata</taxon>
        <taxon>Dinophyceae</taxon>
        <taxon>Prorocentrales</taxon>
        <taxon>Prorocentraceae</taxon>
        <taxon>Prorocentrum</taxon>
    </lineage>
</organism>
<reference evidence="1" key="1">
    <citation type="submission" date="2023-10" db="EMBL/GenBank/DDBJ databases">
        <authorList>
            <person name="Chen Y."/>
            <person name="Shah S."/>
            <person name="Dougan E. K."/>
            <person name="Thang M."/>
            <person name="Chan C."/>
        </authorList>
    </citation>
    <scope>NUCLEOTIDE SEQUENCE [LARGE SCALE GENOMIC DNA]</scope>
</reference>
<name>A0ABN9V7M9_9DINO</name>
<dbReference type="Proteomes" id="UP001189429">
    <property type="component" value="Unassembled WGS sequence"/>
</dbReference>
<protein>
    <submittedName>
        <fullName evidence="1">Uncharacterized protein</fullName>
    </submittedName>
</protein>
<evidence type="ECO:0000313" key="1">
    <source>
        <dbReference type="EMBL" id="CAK0867365.1"/>
    </source>
</evidence>
<accession>A0ABN9V7M9</accession>
<comment type="caution">
    <text evidence="1">The sequence shown here is derived from an EMBL/GenBank/DDBJ whole genome shotgun (WGS) entry which is preliminary data.</text>
</comment>
<gene>
    <name evidence="1" type="ORF">PCOR1329_LOCUS54319</name>
</gene>